<gene>
    <name evidence="1" type="ORF">SAMN05443544_0338</name>
</gene>
<dbReference type="RefSeq" id="WP_074258643.1">
    <property type="nucleotide sequence ID" value="NZ_FSRJ01000001.1"/>
</dbReference>
<dbReference type="EMBL" id="FSRJ01000001">
    <property type="protein sequence ID" value="SIN71060.1"/>
    <property type="molecule type" value="Genomic_DNA"/>
</dbReference>
<reference evidence="2" key="1">
    <citation type="submission" date="2016-11" db="EMBL/GenBank/DDBJ databases">
        <authorList>
            <person name="Varghese N."/>
            <person name="Submissions S."/>
        </authorList>
    </citation>
    <scope>NUCLEOTIDE SEQUENCE [LARGE SCALE GENOMIC DNA]</scope>
    <source>
        <strain evidence="2">DSM 8595</strain>
    </source>
</reference>
<dbReference type="InterPro" id="IPR052022">
    <property type="entry name" value="26kDa_periplasmic_antigen"/>
</dbReference>
<evidence type="ECO:0008006" key="3">
    <source>
        <dbReference type="Google" id="ProtNLM"/>
    </source>
</evidence>
<dbReference type="Proteomes" id="UP000184699">
    <property type="component" value="Unassembled WGS sequence"/>
</dbReference>
<dbReference type="STRING" id="232089.SAMN05443544_0338"/>
<dbReference type="Gene3D" id="3.30.110.170">
    <property type="entry name" value="Protein of unknown function (DUF541), domain 1"/>
    <property type="match status" value="1"/>
</dbReference>
<dbReference type="OrthoDB" id="3724496at2"/>
<protein>
    <recommendedName>
        <fullName evidence="3">SIMPL domain-containing protein</fullName>
    </recommendedName>
</protein>
<organism evidence="1 2">
    <name type="scientific">Agromyces cerinus subsp. cerinus</name>
    <dbReference type="NCBI Taxonomy" id="232089"/>
    <lineage>
        <taxon>Bacteria</taxon>
        <taxon>Bacillati</taxon>
        <taxon>Actinomycetota</taxon>
        <taxon>Actinomycetes</taxon>
        <taxon>Micrococcales</taxon>
        <taxon>Microbacteriaceae</taxon>
        <taxon>Agromyces</taxon>
    </lineage>
</organism>
<dbReference type="PANTHER" id="PTHR34387:SF2">
    <property type="entry name" value="SLR1258 PROTEIN"/>
    <property type="match status" value="1"/>
</dbReference>
<accession>A0A1N6DJX0</accession>
<dbReference type="Pfam" id="PF04402">
    <property type="entry name" value="SIMPL"/>
    <property type="match status" value="1"/>
</dbReference>
<dbReference type="AlphaFoldDB" id="A0A1N6DJX0"/>
<dbReference type="PANTHER" id="PTHR34387">
    <property type="entry name" value="SLR1258 PROTEIN"/>
    <property type="match status" value="1"/>
</dbReference>
<keyword evidence="2" id="KW-1185">Reference proteome</keyword>
<evidence type="ECO:0000313" key="1">
    <source>
        <dbReference type="EMBL" id="SIN71060.1"/>
    </source>
</evidence>
<dbReference type="InterPro" id="IPR007497">
    <property type="entry name" value="SIMPL/DUF541"/>
</dbReference>
<dbReference type="GO" id="GO:0006974">
    <property type="term" value="P:DNA damage response"/>
    <property type="evidence" value="ECO:0007669"/>
    <property type="project" value="TreeGrafter"/>
</dbReference>
<name>A0A1N6DJX0_9MICO</name>
<proteinExistence type="predicted"/>
<evidence type="ECO:0000313" key="2">
    <source>
        <dbReference type="Proteomes" id="UP000184699"/>
    </source>
</evidence>
<dbReference type="Gene3D" id="3.30.70.2970">
    <property type="entry name" value="Protein of unknown function (DUF541), domain 2"/>
    <property type="match status" value="1"/>
</dbReference>
<sequence length="224" mass="23183">MATVIAVRGTAEERIAPELGAVSLSVSVSGAERDATLERTSTAHQQLVAEVRALEASGALDTWSAGQLRVSSHRPWNNEGKQLPVVHQASADVEVVFTDLERLGDWVSTISLGDSIGIGGINWRLTDATRKRTQEAAQRAAVADAVAKAAVYAAALGLGTPAPAELADTGLLTAQPVPQGGRGERMYAMSLSADMGAGGGPAEFTPAQLVIEASVEARFTAEPA</sequence>